<gene>
    <name evidence="1" type="ORF">Ctob_002675</name>
</gene>
<evidence type="ECO:0000313" key="1">
    <source>
        <dbReference type="EMBL" id="KOO21904.1"/>
    </source>
</evidence>
<dbReference type="Proteomes" id="UP000037460">
    <property type="component" value="Unassembled WGS sequence"/>
</dbReference>
<accession>A0A0M0J5L7</accession>
<dbReference type="InterPro" id="IPR004000">
    <property type="entry name" value="Actin"/>
</dbReference>
<name>A0A0M0J5L7_9EUKA</name>
<dbReference type="AlphaFoldDB" id="A0A0M0J5L7"/>
<dbReference type="Gene3D" id="3.30.420.40">
    <property type="match status" value="1"/>
</dbReference>
<organism evidence="1 2">
    <name type="scientific">Chrysochromulina tobinii</name>
    <dbReference type="NCBI Taxonomy" id="1460289"/>
    <lineage>
        <taxon>Eukaryota</taxon>
        <taxon>Haptista</taxon>
        <taxon>Haptophyta</taxon>
        <taxon>Prymnesiophyceae</taxon>
        <taxon>Prymnesiales</taxon>
        <taxon>Chrysochromulinaceae</taxon>
        <taxon>Chrysochromulina</taxon>
    </lineage>
</organism>
<comment type="caution">
    <text evidence="1">The sequence shown here is derived from an EMBL/GenBank/DDBJ whole genome shotgun (WGS) entry which is preliminary data.</text>
</comment>
<sequence length="157" mass="17146">MTPAQPKETFVGAANFAPSLTSLGARHSRGLTPEAFLGYMPLDEAIVRAVERGKSTEVKRRLYGTILLIGGAAHTPGLAEYLEWRVACGWKLAEDSTEGIERIEVTKLPLGTDPESLAWHGAATLPELESGPALWILREEWMQRGALAAREVCAFSW</sequence>
<dbReference type="EMBL" id="JWZX01003324">
    <property type="protein sequence ID" value="KOO21904.1"/>
    <property type="molecule type" value="Genomic_DNA"/>
</dbReference>
<dbReference type="SUPFAM" id="SSF53067">
    <property type="entry name" value="Actin-like ATPase domain"/>
    <property type="match status" value="1"/>
</dbReference>
<dbReference type="OrthoDB" id="5572108at2759"/>
<protein>
    <submittedName>
        <fullName evidence="1">Actin-related protein 8-like protein</fullName>
    </submittedName>
</protein>
<evidence type="ECO:0000313" key="2">
    <source>
        <dbReference type="Proteomes" id="UP000037460"/>
    </source>
</evidence>
<proteinExistence type="predicted"/>
<reference evidence="2" key="1">
    <citation type="journal article" date="2015" name="PLoS Genet.">
        <title>Genome Sequence and Transcriptome Analyses of Chrysochromulina tobin: Metabolic Tools for Enhanced Algal Fitness in the Prominent Order Prymnesiales (Haptophyceae).</title>
        <authorList>
            <person name="Hovde B.T."/>
            <person name="Deodato C.R."/>
            <person name="Hunsperger H.M."/>
            <person name="Ryken S.A."/>
            <person name="Yost W."/>
            <person name="Jha R.K."/>
            <person name="Patterson J."/>
            <person name="Monnat R.J. Jr."/>
            <person name="Barlow S.B."/>
            <person name="Starkenburg S.R."/>
            <person name="Cattolico R.A."/>
        </authorList>
    </citation>
    <scope>NUCLEOTIDE SEQUENCE</scope>
    <source>
        <strain evidence="2">CCMP291</strain>
    </source>
</reference>
<dbReference type="Pfam" id="PF00022">
    <property type="entry name" value="Actin"/>
    <property type="match status" value="1"/>
</dbReference>
<dbReference type="InterPro" id="IPR043129">
    <property type="entry name" value="ATPase_NBD"/>
</dbReference>
<keyword evidence="2" id="KW-1185">Reference proteome</keyword>